<name>A0A0R0M1I3_9MICR</name>
<dbReference type="InterPro" id="IPR036189">
    <property type="entry name" value="DCP2_BoxA_sf"/>
</dbReference>
<dbReference type="SUPFAM" id="SSF140586">
    <property type="entry name" value="Dcp2 domain-like"/>
    <property type="match status" value="1"/>
</dbReference>
<dbReference type="AlphaFoldDB" id="A0A0R0M1I3"/>
<feature type="compositionally biased region" description="Polar residues" evidence="8">
    <location>
        <begin position="184"/>
        <end position="195"/>
    </location>
</feature>
<evidence type="ECO:0000256" key="3">
    <source>
        <dbReference type="ARBA" id="ARBA00005279"/>
    </source>
</evidence>
<dbReference type="OrthoDB" id="18996at2759"/>
<dbReference type="InterPro" id="IPR000086">
    <property type="entry name" value="NUDIX_hydrolase_dom"/>
</dbReference>
<keyword evidence="5" id="KW-0479">Metal-binding</keyword>
<feature type="region of interest" description="Disordered" evidence="8">
    <location>
        <begin position="172"/>
        <end position="196"/>
    </location>
</feature>
<dbReference type="PANTHER" id="PTHR23114">
    <property type="entry name" value="M7GPPPN-MRNA HYDROLASE"/>
    <property type="match status" value="1"/>
</dbReference>
<dbReference type="GO" id="GO:0003723">
    <property type="term" value="F:RNA binding"/>
    <property type="evidence" value="ECO:0007669"/>
    <property type="project" value="UniProtKB-KW"/>
</dbReference>
<dbReference type="Gene3D" id="3.90.79.10">
    <property type="entry name" value="Nucleoside Triphosphate Pyrophosphohydrolase"/>
    <property type="match status" value="1"/>
</dbReference>
<keyword evidence="6" id="KW-0378">Hydrolase</keyword>
<comment type="cofactor">
    <cofactor evidence="1">
        <name>Mn(2+)</name>
        <dbReference type="ChEBI" id="CHEBI:29035"/>
    </cofactor>
</comment>
<feature type="compositionally biased region" description="Basic and acidic residues" evidence="8">
    <location>
        <begin position="172"/>
        <end position="181"/>
    </location>
</feature>
<dbReference type="Pfam" id="PF00293">
    <property type="entry name" value="NUDIX"/>
    <property type="match status" value="1"/>
</dbReference>
<comment type="similarity">
    <text evidence="3">Belongs to the Nudix hydrolase family. DCP2 subfamily.</text>
</comment>
<dbReference type="PROSITE" id="PS00893">
    <property type="entry name" value="NUDIX_BOX"/>
    <property type="match status" value="1"/>
</dbReference>
<dbReference type="Proteomes" id="UP000051530">
    <property type="component" value="Unassembled WGS sequence"/>
</dbReference>
<sequence>MTKQVRELKTILDEFFSDYSSLGTSVQSELSSILTEYIDLKPKKPQPPSIIKAILDEILFRFFLDITPIEIHPIRLFFILEEAHWFLIDFFPKYKKMSFASFVEYILKYILQQEQDAAKQKNNPLNYDINLLKSLSNNMLEMENSETPYNPNSMPFEDFATAVSGNFSRETLKNTKNKTDDSSNDQNTVFRSANQPLPRKNDNLSAVYMCTTILKNLNFYLKSFSTYKQSISVFACLILNDKMDHVLLNKGYGKNAQLQFPRGKKSFNETGKETAIRETYEEIGLDVSLKIMDIMFLPKKEKYHILIVINQPTDTFLQAQTRFEIKDIEWVSFSEIMGTREDLQSIRTVFIKIQKYLDYLKSKRVVLDREKILRHFDYNQER</sequence>
<evidence type="ECO:0000256" key="2">
    <source>
        <dbReference type="ARBA" id="ARBA00004496"/>
    </source>
</evidence>
<evidence type="ECO:0000256" key="8">
    <source>
        <dbReference type="SAM" id="MobiDB-lite"/>
    </source>
</evidence>
<dbReference type="GO" id="GO:0030145">
    <property type="term" value="F:manganese ion binding"/>
    <property type="evidence" value="ECO:0007669"/>
    <property type="project" value="InterPro"/>
</dbReference>
<dbReference type="Pfam" id="PF05026">
    <property type="entry name" value="DCP2"/>
    <property type="match status" value="1"/>
</dbReference>
<evidence type="ECO:0000256" key="1">
    <source>
        <dbReference type="ARBA" id="ARBA00001936"/>
    </source>
</evidence>
<dbReference type="GO" id="GO:0016787">
    <property type="term" value="F:hydrolase activity"/>
    <property type="evidence" value="ECO:0007669"/>
    <property type="project" value="UniProtKB-KW"/>
</dbReference>
<organism evidence="10 11">
    <name type="scientific">Pseudoloma neurophilia</name>
    <dbReference type="NCBI Taxonomy" id="146866"/>
    <lineage>
        <taxon>Eukaryota</taxon>
        <taxon>Fungi</taxon>
        <taxon>Fungi incertae sedis</taxon>
        <taxon>Microsporidia</taxon>
        <taxon>Pseudoloma</taxon>
    </lineage>
</organism>
<dbReference type="PANTHER" id="PTHR23114:SF17">
    <property type="entry name" value="M7GPPPN-MRNA HYDROLASE"/>
    <property type="match status" value="1"/>
</dbReference>
<accession>A0A0R0M1I3</accession>
<dbReference type="Gene3D" id="1.10.10.1050">
    <property type="entry name" value="Dcp2, box A domain"/>
    <property type="match status" value="1"/>
</dbReference>
<evidence type="ECO:0000259" key="9">
    <source>
        <dbReference type="PROSITE" id="PS51462"/>
    </source>
</evidence>
<keyword evidence="4" id="KW-0963">Cytoplasm</keyword>
<evidence type="ECO:0000256" key="7">
    <source>
        <dbReference type="ARBA" id="ARBA00022884"/>
    </source>
</evidence>
<reference evidence="10 11" key="1">
    <citation type="submission" date="2015-07" db="EMBL/GenBank/DDBJ databases">
        <title>The genome of Pseudoloma neurophilia, a relevant intracellular parasite of the zebrafish.</title>
        <authorList>
            <person name="Ndikumana S."/>
            <person name="Pelin A."/>
            <person name="Sanders J."/>
            <person name="Corradi N."/>
        </authorList>
    </citation>
    <scope>NUCLEOTIDE SEQUENCE [LARGE SCALE GENOMIC DNA]</scope>
    <source>
        <strain evidence="10 11">MK1</strain>
    </source>
</reference>
<dbReference type="SUPFAM" id="SSF55811">
    <property type="entry name" value="Nudix"/>
    <property type="match status" value="1"/>
</dbReference>
<evidence type="ECO:0000256" key="6">
    <source>
        <dbReference type="ARBA" id="ARBA00022801"/>
    </source>
</evidence>
<gene>
    <name evidence="10" type="ORF">M153_1000116882</name>
</gene>
<dbReference type="VEuPathDB" id="MicrosporidiaDB:M153_1000116882"/>
<dbReference type="SMART" id="SM01125">
    <property type="entry name" value="DCP2"/>
    <property type="match status" value="1"/>
</dbReference>
<dbReference type="GO" id="GO:0016071">
    <property type="term" value="P:mRNA metabolic process"/>
    <property type="evidence" value="ECO:0007669"/>
    <property type="project" value="UniProtKB-ARBA"/>
</dbReference>
<evidence type="ECO:0000313" key="11">
    <source>
        <dbReference type="Proteomes" id="UP000051530"/>
    </source>
</evidence>
<comment type="caution">
    <text evidence="10">The sequence shown here is derived from an EMBL/GenBank/DDBJ whole genome shotgun (WGS) entry which is preliminary data.</text>
</comment>
<evidence type="ECO:0000256" key="5">
    <source>
        <dbReference type="ARBA" id="ARBA00022723"/>
    </source>
</evidence>
<dbReference type="InterPro" id="IPR015797">
    <property type="entry name" value="NUDIX_hydrolase-like_dom_sf"/>
</dbReference>
<dbReference type="InterPro" id="IPR020084">
    <property type="entry name" value="NUDIX_hydrolase_CS"/>
</dbReference>
<evidence type="ECO:0000313" key="10">
    <source>
        <dbReference type="EMBL" id="KRH95324.1"/>
    </source>
</evidence>
<keyword evidence="11" id="KW-1185">Reference proteome</keyword>
<feature type="domain" description="Nudix hydrolase" evidence="9">
    <location>
        <begin position="229"/>
        <end position="361"/>
    </location>
</feature>
<dbReference type="GO" id="GO:0005737">
    <property type="term" value="C:cytoplasm"/>
    <property type="evidence" value="ECO:0007669"/>
    <property type="project" value="UniProtKB-SubCell"/>
</dbReference>
<protein>
    <submittedName>
        <fullName evidence="10">Decapping enzyme complex, predicted pyrophosphatase DCP2</fullName>
    </submittedName>
</protein>
<comment type="subcellular location">
    <subcellularLocation>
        <location evidence="2">Cytoplasm</location>
    </subcellularLocation>
</comment>
<dbReference type="EMBL" id="LGUB01000001">
    <property type="protein sequence ID" value="KRH95324.1"/>
    <property type="molecule type" value="Genomic_DNA"/>
</dbReference>
<dbReference type="InterPro" id="IPR007722">
    <property type="entry name" value="DCP2_BoxA"/>
</dbReference>
<dbReference type="PROSITE" id="PS51462">
    <property type="entry name" value="NUDIX"/>
    <property type="match status" value="1"/>
</dbReference>
<keyword evidence="7" id="KW-0694">RNA-binding</keyword>
<proteinExistence type="inferred from homology"/>
<evidence type="ECO:0000256" key="4">
    <source>
        <dbReference type="ARBA" id="ARBA00022490"/>
    </source>
</evidence>